<name>A0A0G4JQQ6_9GAMM</name>
<dbReference type="Pfam" id="PF01850">
    <property type="entry name" value="PIN"/>
    <property type="match status" value="1"/>
</dbReference>
<sequence length="90" mass="10382">MYLLDTNILLFLAYSSEHLMEEVRNIIQDTDNELYFSAASIWEIAIKFALNKLDFNINADELRKGIFDNGFKELTVKGEHSLNVLNLPES</sequence>
<evidence type="ECO:0000313" key="2">
    <source>
        <dbReference type="EMBL" id="CPR14264.1"/>
    </source>
</evidence>
<evidence type="ECO:0000313" key="3">
    <source>
        <dbReference type="Proteomes" id="UP000044377"/>
    </source>
</evidence>
<keyword evidence="3" id="KW-1185">Reference proteome</keyword>
<dbReference type="InterPro" id="IPR002716">
    <property type="entry name" value="PIN_dom"/>
</dbReference>
<dbReference type="PANTHER" id="PTHR36173">
    <property type="entry name" value="RIBONUCLEASE VAPC16-RELATED"/>
    <property type="match status" value="1"/>
</dbReference>
<dbReference type="Proteomes" id="UP000044377">
    <property type="component" value="Unassembled WGS sequence"/>
</dbReference>
<dbReference type="OrthoDB" id="9798990at2"/>
<dbReference type="Gene3D" id="3.40.50.1010">
    <property type="entry name" value="5'-nuclease"/>
    <property type="match status" value="1"/>
</dbReference>
<dbReference type="SUPFAM" id="SSF88723">
    <property type="entry name" value="PIN domain-like"/>
    <property type="match status" value="1"/>
</dbReference>
<dbReference type="AlphaFoldDB" id="A0A0G4JQQ6"/>
<dbReference type="CDD" id="cd09872">
    <property type="entry name" value="PIN_Sll0205-like"/>
    <property type="match status" value="1"/>
</dbReference>
<dbReference type="RefSeq" id="WP_082152969.1">
    <property type="nucleotide sequence ID" value="NZ_CGIG01000001.1"/>
</dbReference>
<dbReference type="EMBL" id="CGIG01000001">
    <property type="protein sequence ID" value="CPR14264.1"/>
    <property type="molecule type" value="Genomic_DNA"/>
</dbReference>
<feature type="domain" description="PIN" evidence="1">
    <location>
        <begin position="2"/>
        <end position="87"/>
    </location>
</feature>
<proteinExistence type="predicted"/>
<evidence type="ECO:0000259" key="1">
    <source>
        <dbReference type="Pfam" id="PF01850"/>
    </source>
</evidence>
<dbReference type="InterPro" id="IPR029060">
    <property type="entry name" value="PIN-like_dom_sf"/>
</dbReference>
<reference evidence="3" key="1">
    <citation type="submission" date="2015-01" db="EMBL/GenBank/DDBJ databases">
        <authorList>
            <person name="Paterson Steve"/>
        </authorList>
    </citation>
    <scope>NUCLEOTIDE SEQUENCE [LARGE SCALE GENOMIC DNA]</scope>
    <source>
        <strain evidence="3">OBR1</strain>
    </source>
</reference>
<dbReference type="PANTHER" id="PTHR36173:SF2">
    <property type="entry name" value="RIBONUCLEASE VAPC16"/>
    <property type="match status" value="1"/>
</dbReference>
<gene>
    <name evidence="2" type="ORF">BN1221_00671c</name>
</gene>
<accession>A0A0G4JQQ6</accession>
<dbReference type="InterPro" id="IPR052919">
    <property type="entry name" value="TA_system_RNase"/>
</dbReference>
<dbReference type="InterPro" id="IPR041705">
    <property type="entry name" value="PIN_Sll0205"/>
</dbReference>
<protein>
    <recommendedName>
        <fullName evidence="1">PIN domain-containing protein</fullName>
    </recommendedName>
</protein>
<organism evidence="2 3">
    <name type="scientific">Brenneria goodwinii</name>
    <dbReference type="NCBI Taxonomy" id="1109412"/>
    <lineage>
        <taxon>Bacteria</taxon>
        <taxon>Pseudomonadati</taxon>
        <taxon>Pseudomonadota</taxon>
        <taxon>Gammaproteobacteria</taxon>
        <taxon>Enterobacterales</taxon>
        <taxon>Pectobacteriaceae</taxon>
        <taxon>Brenneria</taxon>
    </lineage>
</organism>